<dbReference type="SUPFAM" id="SSF53807">
    <property type="entry name" value="Helical backbone' metal receptor"/>
    <property type="match status" value="1"/>
</dbReference>
<dbReference type="InterPro" id="IPR002491">
    <property type="entry name" value="ABC_transptr_periplasmic_BD"/>
</dbReference>
<feature type="signal peptide" evidence="1">
    <location>
        <begin position="1"/>
        <end position="27"/>
    </location>
</feature>
<evidence type="ECO:0000259" key="2">
    <source>
        <dbReference type="PROSITE" id="PS50983"/>
    </source>
</evidence>
<dbReference type="PANTHER" id="PTHR30535">
    <property type="entry name" value="VITAMIN B12-BINDING PROTEIN"/>
    <property type="match status" value="1"/>
</dbReference>
<proteinExistence type="predicted"/>
<dbReference type="RefSeq" id="WP_025798308.1">
    <property type="nucleotide sequence ID" value="NZ_CP009706.1"/>
</dbReference>
<dbReference type="Gene3D" id="3.40.50.1980">
    <property type="entry name" value="Nitrogenase molybdenum iron protein domain"/>
    <property type="match status" value="2"/>
</dbReference>
<dbReference type="eggNOG" id="COG0614">
    <property type="taxonomic scope" value="Bacteria"/>
</dbReference>
<dbReference type="HOGENOM" id="CLU_038034_13_1_6"/>
<dbReference type="KEGG" id="hav:AT03_19350"/>
<keyword evidence="1" id="KW-0732">Signal</keyword>
<evidence type="ECO:0000256" key="1">
    <source>
        <dbReference type="SAM" id="SignalP"/>
    </source>
</evidence>
<keyword evidence="4" id="KW-1185">Reference proteome</keyword>
<dbReference type="PROSITE" id="PS50983">
    <property type="entry name" value="FE_B12_PBP"/>
    <property type="match status" value="1"/>
</dbReference>
<sequence length="343" mass="37547">MDITRRKLIGYLLSGAALSVSPFATHAADALLVPFGTLPSPQKAHRVLSAGAPADLLLLALAPEMLLGLSSFDFSVSGSEFLSDTIRKLPKLGRLSGRASTLSLEKIVSLAPDIIIDCGSADETFRSLAQRTAAQTGVPYVLVDGKLRDSASQLRQVGALLGVSSRAEKQAQLAERFLQDAERFAQLSSNPPRFYSARGATGLETGLQGSLHTEAAEQLGLINVVSEPSQHGLAQVSFEQLLLWEPDIILTQDANTYRYITQNTLWKNLQAVRKGQVLCYSGLPFGWLDSPPGINRLLGMRRLQAHFDSKIQANWMDDLQQFFRLFYHSDLNQTQLQRLLEAG</sequence>
<accession>A0A097R6H6</accession>
<dbReference type="Pfam" id="PF01497">
    <property type="entry name" value="Peripla_BP_2"/>
    <property type="match status" value="1"/>
</dbReference>
<dbReference type="InterPro" id="IPR050902">
    <property type="entry name" value="ABC_Transporter_SBP"/>
</dbReference>
<reference evidence="3 4" key="1">
    <citation type="journal article" date="2014" name="Gut Pathog.">
        <title>Gene clusters of Hafnia alvei strain FB1 important in survival and pathogenesis: a draft genome perspective.</title>
        <authorList>
            <person name="Tan J.Y."/>
            <person name="Yin W.F."/>
            <person name="Chan K.G."/>
        </authorList>
    </citation>
    <scope>NUCLEOTIDE SEQUENCE [LARGE SCALE GENOMIC DNA]</scope>
    <source>
        <strain evidence="3 4">FB1</strain>
    </source>
</reference>
<name>A0A097R6H6_HAFAL</name>
<dbReference type="Proteomes" id="UP000029986">
    <property type="component" value="Chromosome"/>
</dbReference>
<dbReference type="GO" id="GO:0005524">
    <property type="term" value="F:ATP binding"/>
    <property type="evidence" value="ECO:0007669"/>
    <property type="project" value="UniProtKB-KW"/>
</dbReference>
<organism evidence="3 4">
    <name type="scientific">Hafnia alvei FB1</name>
    <dbReference type="NCBI Taxonomy" id="1453496"/>
    <lineage>
        <taxon>Bacteria</taxon>
        <taxon>Pseudomonadati</taxon>
        <taxon>Pseudomonadota</taxon>
        <taxon>Gammaproteobacteria</taxon>
        <taxon>Enterobacterales</taxon>
        <taxon>Hafniaceae</taxon>
        <taxon>Hafnia</taxon>
    </lineage>
</organism>
<dbReference type="PATRIC" id="fig|1453496.5.peg.3982"/>
<dbReference type="PANTHER" id="PTHR30535:SF34">
    <property type="entry name" value="MOLYBDATE-BINDING PROTEIN MOLA"/>
    <property type="match status" value="1"/>
</dbReference>
<gene>
    <name evidence="3" type="ORF">AT03_19350</name>
</gene>
<evidence type="ECO:0000313" key="4">
    <source>
        <dbReference type="Proteomes" id="UP000029986"/>
    </source>
</evidence>
<dbReference type="OrthoDB" id="9775594at2"/>
<evidence type="ECO:0000313" key="3">
    <source>
        <dbReference type="EMBL" id="AIU74338.1"/>
    </source>
</evidence>
<feature type="chain" id="PRO_5001932271" evidence="1">
    <location>
        <begin position="28"/>
        <end position="343"/>
    </location>
</feature>
<dbReference type="EMBL" id="CP009706">
    <property type="protein sequence ID" value="AIU74338.1"/>
    <property type="molecule type" value="Genomic_DNA"/>
</dbReference>
<dbReference type="AlphaFoldDB" id="A0A097R6H6"/>
<dbReference type="GO" id="GO:0071281">
    <property type="term" value="P:cellular response to iron ion"/>
    <property type="evidence" value="ECO:0007669"/>
    <property type="project" value="TreeGrafter"/>
</dbReference>
<keyword evidence="3" id="KW-0067">ATP-binding</keyword>
<keyword evidence="3" id="KW-0547">Nucleotide-binding</keyword>
<feature type="domain" description="Fe/B12 periplasmic-binding" evidence="2">
    <location>
        <begin position="46"/>
        <end position="311"/>
    </location>
</feature>
<dbReference type="Gene3D" id="1.20.58.2180">
    <property type="match status" value="1"/>
</dbReference>
<protein>
    <submittedName>
        <fullName evidence="3">ABC transporter ATP-binding protein</fullName>
    </submittedName>
</protein>